<organism evidence="4 5">
    <name type="scientific">Blepharisma stoltei</name>
    <dbReference type="NCBI Taxonomy" id="1481888"/>
    <lineage>
        <taxon>Eukaryota</taxon>
        <taxon>Sar</taxon>
        <taxon>Alveolata</taxon>
        <taxon>Ciliophora</taxon>
        <taxon>Postciliodesmatophora</taxon>
        <taxon>Heterotrichea</taxon>
        <taxon>Heterotrichida</taxon>
        <taxon>Blepharismidae</taxon>
        <taxon>Blepharisma</taxon>
    </lineage>
</organism>
<accession>A0AAU9KFH8</accession>
<proteinExistence type="predicted"/>
<dbReference type="GO" id="GO:0005509">
    <property type="term" value="F:calcium ion binding"/>
    <property type="evidence" value="ECO:0007669"/>
    <property type="project" value="InterPro"/>
</dbReference>
<keyword evidence="5" id="KW-1185">Reference proteome</keyword>
<evidence type="ECO:0000313" key="5">
    <source>
        <dbReference type="Proteomes" id="UP001162131"/>
    </source>
</evidence>
<dbReference type="PROSITE" id="PS50222">
    <property type="entry name" value="EF_HAND_2"/>
    <property type="match status" value="1"/>
</dbReference>
<dbReference type="InterPro" id="IPR002048">
    <property type="entry name" value="EF_hand_dom"/>
</dbReference>
<keyword evidence="2" id="KW-0175">Coiled coil</keyword>
<feature type="coiled-coil region" evidence="2">
    <location>
        <begin position="33"/>
        <end position="60"/>
    </location>
</feature>
<dbReference type="PROSITE" id="PS00018">
    <property type="entry name" value="EF_HAND_1"/>
    <property type="match status" value="1"/>
</dbReference>
<dbReference type="Proteomes" id="UP001162131">
    <property type="component" value="Unassembled WGS sequence"/>
</dbReference>
<dbReference type="InterPro" id="IPR011992">
    <property type="entry name" value="EF-hand-dom_pair"/>
</dbReference>
<reference evidence="4" key="1">
    <citation type="submission" date="2021-09" db="EMBL/GenBank/DDBJ databases">
        <authorList>
            <consortium name="AG Swart"/>
            <person name="Singh M."/>
            <person name="Singh A."/>
            <person name="Seah K."/>
            <person name="Emmerich C."/>
        </authorList>
    </citation>
    <scope>NUCLEOTIDE SEQUENCE</scope>
    <source>
        <strain evidence="4">ATCC30299</strain>
    </source>
</reference>
<dbReference type="EMBL" id="CAJZBQ010000053">
    <property type="protein sequence ID" value="CAG9331988.1"/>
    <property type="molecule type" value="Genomic_DNA"/>
</dbReference>
<evidence type="ECO:0000256" key="1">
    <source>
        <dbReference type="ARBA" id="ARBA00022837"/>
    </source>
</evidence>
<name>A0AAU9KFH8_9CILI</name>
<evidence type="ECO:0000256" key="2">
    <source>
        <dbReference type="SAM" id="Coils"/>
    </source>
</evidence>
<feature type="coiled-coil region" evidence="2">
    <location>
        <begin position="925"/>
        <end position="1099"/>
    </location>
</feature>
<dbReference type="Gene3D" id="1.10.238.10">
    <property type="entry name" value="EF-hand"/>
    <property type="match status" value="1"/>
</dbReference>
<feature type="domain" description="EF-hand" evidence="3">
    <location>
        <begin position="1406"/>
        <end position="1441"/>
    </location>
</feature>
<comment type="caution">
    <text evidence="4">The sequence shown here is derived from an EMBL/GenBank/DDBJ whole genome shotgun (WGS) entry which is preliminary data.</text>
</comment>
<dbReference type="InterPro" id="IPR018247">
    <property type="entry name" value="EF_Hand_1_Ca_BS"/>
</dbReference>
<keyword evidence="1" id="KW-0106">Calcium</keyword>
<gene>
    <name evidence="4" type="ORF">BSTOLATCC_MIC54042</name>
</gene>
<sequence length="1612" mass="186248">MSEKVSALSFIAQSLLGYSFPPTIYDTLAAGSSKSLLKSAQALENENVILNQNLKFVLSELKILNQSKYEEITKVLDSNTYGKSQKNPKITRESILPTNLYDLALQKFEIEPIQATNPANDKEFCKVYLQNLELLIKAALNEKEKSILLESELNSITSKLQSHLREYENSIRNIEKFKGKPQIDNNGPKSFRSIGKILSYLSELDNVFYNLSLSFKQPYSGETCVQDLISVNGGLLQCLNSLSNSLNLKDQEISEKIISFSNDLSKLSLISGQISSNSDIFIKNDLFKSFSEQMSQNLASFCAIHTLLIDHVPECTTMPEVIKCFSEALKGSDSTLRLMIDVFSGSNRQLYRTYETLTNYRIKLDKSAREITKEKTLHQKWEMLEECLENSYSLLSQHESLKKELISGIKGSELAGNILNKVAPTLEKCEDTTENMLNKVHISLIRDLIEDTNGLKKQRLELEKVHDSDMLKLSMMLELISKHANLHGKMYNAVPHYEPEINISEVHPIEIKEIDYVHSPELLSPRTPSPCRSPALSPKPKPAIGDDWNGILDLVESITTTAYQKLTLPQSISQEDFHLKVEPYIRVSRSIRRSPSQTPEDELIDCLKNQLQFIWDILNNDECLKEVSQALQNIITLLVNSEDKSENTLKKITTIFTIPSDEKKVIKRRTFLSVTYAEPSEGEHFATIFNLIDDLRKHQNTLEGMETKKMEILDKQEIPVKNIEVFDEMLGIIKMKYPDLVKDVENIKDSEPMIEIRVKISQLKKNFDKFQPKNQERIDPRINECLKVSKTIFEQLKDKIEDFEGKFAVDFENIHNDLYKDEDNNDQIVSLLESEKCNLILAYNIEAKQKEGEEDEVIANMHTIKKPKQTKQKVRSSKKPANEDKDMRILLNSVDNLTENISKTINISLDEIQDIKLEDPLLELIEKLEKLNEKLILQYETAQEKPEIPKLNFNSLKENAKEIDAKNKHIEKLGEENSKLSKIIHTLRLELEISNKSLAEAQQNNYELKYDLKEKEETLKTKDILEEKIKKLEENNNDYEILQAKIEGFEHGGKEGIVNNLTDLLHKKVEELNNSKRAEEELNTELNKSKEKIRKLLLKHLLIRGIFLGRLRILLSFLKWKKFTEVPALSFDLLSPSPRESLRFSFSPRLSMASYFSPEKSIDFKENIQTAKQILTDEIPKRNSKLELHQYEAKEISIDLPLLFDFFEEFMEAKYQKDVNDFEKKIKLSTIPDYFYQYLNKKYTIKQVAVKHIANIMQTLNFLYHEKHFYGSFICRMLQIYHKDPIPYQLGLFLTKIKHDLNELINAAKPRLENFEYREYSGGEIFLPDLIDFIVKLFSDDKKSGILTLKLLKPEFSEEIALFRFLHQFKNMNIEPRALFNEINEDGKVDMQHFIQGIKAKTQLWAFDEEMQKMFISIDKNKNGFITETEFIEKFDFSVYQAMINDSSFLITGSQFLTVLIEVFHAKQTKDAAYLSTVIQQKGSAFNKIQFKEIILQLDPSLPQDKIDFLYKKAREISSSDDISFHAICRVVLRYGVGKMGYGVFHIPQLEQFEVDTGLETFNWAWGSESLAGLQTLRALDKEENSPKARETVTTTIKRTIKRKSIKIIRTN</sequence>
<dbReference type="SUPFAM" id="SSF47473">
    <property type="entry name" value="EF-hand"/>
    <property type="match status" value="1"/>
</dbReference>
<protein>
    <recommendedName>
        <fullName evidence="3">EF-hand domain-containing protein</fullName>
    </recommendedName>
</protein>
<evidence type="ECO:0000313" key="4">
    <source>
        <dbReference type="EMBL" id="CAG9331988.1"/>
    </source>
</evidence>
<evidence type="ECO:0000259" key="3">
    <source>
        <dbReference type="PROSITE" id="PS50222"/>
    </source>
</evidence>